<dbReference type="RefSeq" id="XP_037221334.1">
    <property type="nucleotide sequence ID" value="XM_037361042.1"/>
</dbReference>
<sequence length="309" mass="33473">MSAISCSSASMSAVATTTITSDEGFAKLLGSTCYRRLVNSAVIYLQDRSPQSTATRLTSITSSDWQASRAYKKKWPTEVIVRKGIRKFCSIVCRALRAAGYHLAGPGEDELILAVLHDESVLCAFLSLIGGRSRRAASCLCDFDHVAAVLCMAKDTAVRRSCLNKIKLGLSDVLGKLAVYIANSLISNETATRREAAWKAAQVSAKGRREEKARRTAEFKALELSIEVALIAQQARNEGARSSAGLPPPPILLNQLGQAPTSVPPPLQEQEPNLLWVELFGPLEYSTKTNPGLGTDECDRAPLRPINTR</sequence>
<proteinExistence type="predicted"/>
<dbReference type="AlphaFoldDB" id="A0A8H6SWB1"/>
<accession>A0A8H6SWB1</accession>
<reference evidence="2" key="1">
    <citation type="submission" date="2020-05" db="EMBL/GenBank/DDBJ databases">
        <title>Mycena genomes resolve the evolution of fungal bioluminescence.</title>
        <authorList>
            <person name="Tsai I.J."/>
        </authorList>
    </citation>
    <scope>NUCLEOTIDE SEQUENCE</scope>
    <source>
        <strain evidence="2">171206Taipei</strain>
    </source>
</reference>
<protein>
    <submittedName>
        <fullName evidence="2">Uncharacterized protein</fullName>
    </submittedName>
</protein>
<evidence type="ECO:0000313" key="2">
    <source>
        <dbReference type="EMBL" id="KAF7306315.1"/>
    </source>
</evidence>
<dbReference type="GeneID" id="59343558"/>
<name>A0A8H6SWB1_9AGAR</name>
<dbReference type="Proteomes" id="UP000636479">
    <property type="component" value="Unassembled WGS sequence"/>
</dbReference>
<organism evidence="2 3">
    <name type="scientific">Mycena indigotica</name>
    <dbReference type="NCBI Taxonomy" id="2126181"/>
    <lineage>
        <taxon>Eukaryota</taxon>
        <taxon>Fungi</taxon>
        <taxon>Dikarya</taxon>
        <taxon>Basidiomycota</taxon>
        <taxon>Agaricomycotina</taxon>
        <taxon>Agaricomycetes</taxon>
        <taxon>Agaricomycetidae</taxon>
        <taxon>Agaricales</taxon>
        <taxon>Marasmiineae</taxon>
        <taxon>Mycenaceae</taxon>
        <taxon>Mycena</taxon>
    </lineage>
</organism>
<comment type="caution">
    <text evidence="2">The sequence shown here is derived from an EMBL/GenBank/DDBJ whole genome shotgun (WGS) entry which is preliminary data.</text>
</comment>
<feature type="region of interest" description="Disordered" evidence="1">
    <location>
        <begin position="287"/>
        <end position="309"/>
    </location>
</feature>
<evidence type="ECO:0000256" key="1">
    <source>
        <dbReference type="SAM" id="MobiDB-lite"/>
    </source>
</evidence>
<evidence type="ECO:0000313" key="3">
    <source>
        <dbReference type="Proteomes" id="UP000636479"/>
    </source>
</evidence>
<dbReference type="EMBL" id="JACAZF010000004">
    <property type="protein sequence ID" value="KAF7306315.1"/>
    <property type="molecule type" value="Genomic_DNA"/>
</dbReference>
<keyword evidence="3" id="KW-1185">Reference proteome</keyword>
<gene>
    <name evidence="2" type="ORF">MIND_00422700</name>
</gene>